<dbReference type="AlphaFoldDB" id="A5G704"/>
<evidence type="ECO:0000256" key="6">
    <source>
        <dbReference type="ARBA" id="ARBA00022833"/>
    </source>
</evidence>
<dbReference type="PANTHER" id="PTHR31937:SF2">
    <property type="entry name" value="TRANSMEMBRANE PROTEIN 163"/>
    <property type="match status" value="1"/>
</dbReference>
<feature type="transmembrane region" description="Helical" evidence="11">
    <location>
        <begin position="42"/>
        <end position="62"/>
    </location>
</feature>
<evidence type="ECO:0000256" key="4">
    <source>
        <dbReference type="ARBA" id="ARBA00022692"/>
    </source>
</evidence>
<evidence type="ECO:0000256" key="8">
    <source>
        <dbReference type="ARBA" id="ARBA00023018"/>
    </source>
</evidence>
<comment type="subcellular location">
    <subcellularLocation>
        <location evidence="2">Cytoplasmic vesicle</location>
        <location evidence="2">Secretory vesicle</location>
        <location evidence="2">Synaptic vesicle membrane</location>
        <topology evidence="2">Multi-pass membrane protein</topology>
    </subcellularLocation>
    <subcellularLocation>
        <location evidence="1">Early endosome membrane</location>
    </subcellularLocation>
</comment>
<evidence type="ECO:0000256" key="9">
    <source>
        <dbReference type="ARBA" id="ARBA00023136"/>
    </source>
</evidence>
<comment type="similarity">
    <text evidence="3">Belongs to the TMEM163 family.</text>
</comment>
<evidence type="ECO:0000259" key="12">
    <source>
        <dbReference type="Pfam" id="PF01545"/>
    </source>
</evidence>
<dbReference type="RefSeq" id="WP_011940233.1">
    <property type="nucleotide sequence ID" value="NC_009483.1"/>
</dbReference>
<keyword evidence="14" id="KW-1185">Reference proteome</keyword>
<dbReference type="Gene3D" id="1.20.1510.10">
    <property type="entry name" value="Cation efflux protein transmembrane domain"/>
    <property type="match status" value="1"/>
</dbReference>
<feature type="domain" description="Cation efflux protein transmembrane" evidence="12">
    <location>
        <begin position="20"/>
        <end position="198"/>
    </location>
</feature>
<evidence type="ECO:0000313" key="14">
    <source>
        <dbReference type="Proteomes" id="UP000006695"/>
    </source>
</evidence>
<dbReference type="KEGG" id="gur:Gura_3416"/>
<feature type="transmembrane region" description="Helical" evidence="11">
    <location>
        <begin position="83"/>
        <end position="104"/>
    </location>
</feature>
<evidence type="ECO:0000256" key="5">
    <source>
        <dbReference type="ARBA" id="ARBA00022753"/>
    </source>
</evidence>
<name>A5G704_GEOUR</name>
<gene>
    <name evidence="13" type="ordered locus">Gura_3416</name>
</gene>
<evidence type="ECO:0000256" key="10">
    <source>
        <dbReference type="ARBA" id="ARBA00023329"/>
    </source>
</evidence>
<keyword evidence="9 11" id="KW-0472">Membrane</keyword>
<evidence type="ECO:0000256" key="3">
    <source>
        <dbReference type="ARBA" id="ARBA00008731"/>
    </source>
</evidence>
<dbReference type="SUPFAM" id="SSF161111">
    <property type="entry name" value="Cation efflux protein transmembrane domain-like"/>
    <property type="match status" value="1"/>
</dbReference>
<reference evidence="13 14" key="1">
    <citation type="submission" date="2007-05" db="EMBL/GenBank/DDBJ databases">
        <title>Complete sequence of Geobacter uraniireducens Rf4.</title>
        <authorList>
            <consortium name="US DOE Joint Genome Institute"/>
            <person name="Copeland A."/>
            <person name="Lucas S."/>
            <person name="Lapidus A."/>
            <person name="Barry K."/>
            <person name="Detter J.C."/>
            <person name="Glavina del Rio T."/>
            <person name="Hammon N."/>
            <person name="Israni S."/>
            <person name="Dalin E."/>
            <person name="Tice H."/>
            <person name="Pitluck S."/>
            <person name="Chertkov O."/>
            <person name="Brettin T."/>
            <person name="Bruce D."/>
            <person name="Han C."/>
            <person name="Schmutz J."/>
            <person name="Larimer F."/>
            <person name="Land M."/>
            <person name="Hauser L."/>
            <person name="Kyrpides N."/>
            <person name="Mikhailova N."/>
            <person name="Shelobolina E."/>
            <person name="Aklujkar M."/>
            <person name="Lovley D."/>
            <person name="Richardson P."/>
        </authorList>
    </citation>
    <scope>NUCLEOTIDE SEQUENCE [LARGE SCALE GENOMIC DNA]</scope>
    <source>
        <strain evidence="13 14">Rf4</strain>
    </source>
</reference>
<dbReference type="EMBL" id="CP000698">
    <property type="protein sequence ID" value="ABQ27572.1"/>
    <property type="molecule type" value="Genomic_DNA"/>
</dbReference>
<feature type="transmembrane region" description="Helical" evidence="11">
    <location>
        <begin position="116"/>
        <end position="135"/>
    </location>
</feature>
<dbReference type="GO" id="GO:0016020">
    <property type="term" value="C:membrane"/>
    <property type="evidence" value="ECO:0007669"/>
    <property type="project" value="InterPro"/>
</dbReference>
<dbReference type="Pfam" id="PF01545">
    <property type="entry name" value="Cation_efflux"/>
    <property type="match status" value="1"/>
</dbReference>
<sequence length="216" mass="23764">MMQKTTREKLYSTANLLAIVTIFYNLVEGIVSIWMGAADETLALFGFGADSFIEVFSAIGVWHMISRVRANQGEMRDEFEQRALTITGASFYLLTVGLVLTSIINIWQQHRPETTLWGIVISSISISFMWLLIHYKTKVGKALNSPAILADANCSRACVYLSVVLFAASVGYEITGIGSLDSVGALLIAWLSWKEGREAFGKAKGLNCSCSCNCRQ</sequence>
<protein>
    <submittedName>
        <fullName evidence="13">Co/Zn/Cd cation transporter-like protein</fullName>
    </submittedName>
</protein>
<dbReference type="Proteomes" id="UP000006695">
    <property type="component" value="Chromosome"/>
</dbReference>
<keyword evidence="10" id="KW-0968">Cytoplasmic vesicle</keyword>
<keyword evidence="4 11" id="KW-0812">Transmembrane</keyword>
<dbReference type="HOGENOM" id="CLU_073293_0_0_7"/>
<dbReference type="STRING" id="351605.Gura_3416"/>
<evidence type="ECO:0000313" key="13">
    <source>
        <dbReference type="EMBL" id="ABQ27572.1"/>
    </source>
</evidence>
<keyword evidence="6" id="KW-0862">Zinc</keyword>
<dbReference type="GO" id="GO:0008324">
    <property type="term" value="F:monoatomic cation transmembrane transporter activity"/>
    <property type="evidence" value="ECO:0007669"/>
    <property type="project" value="InterPro"/>
</dbReference>
<organism evidence="13 14">
    <name type="scientific">Geotalea uraniireducens (strain Rf4)</name>
    <name type="common">Geobacter uraniireducens</name>
    <dbReference type="NCBI Taxonomy" id="351605"/>
    <lineage>
        <taxon>Bacteria</taxon>
        <taxon>Pseudomonadati</taxon>
        <taxon>Thermodesulfobacteriota</taxon>
        <taxon>Desulfuromonadia</taxon>
        <taxon>Geobacterales</taxon>
        <taxon>Geobacteraceae</taxon>
        <taxon>Geotalea</taxon>
    </lineage>
</organism>
<keyword evidence="7 11" id="KW-1133">Transmembrane helix</keyword>
<evidence type="ECO:0000256" key="7">
    <source>
        <dbReference type="ARBA" id="ARBA00022989"/>
    </source>
</evidence>
<dbReference type="InterPro" id="IPR058533">
    <property type="entry name" value="Cation_efflux_TM"/>
</dbReference>
<dbReference type="InterPro" id="IPR027469">
    <property type="entry name" value="Cation_efflux_TMD_sf"/>
</dbReference>
<proteinExistence type="inferred from homology"/>
<dbReference type="PANTHER" id="PTHR31937">
    <property type="entry name" value="TRANSMEMBRANE PROTEIN 163"/>
    <property type="match status" value="1"/>
</dbReference>
<accession>A5G704</accession>
<feature type="transmembrane region" description="Helical" evidence="11">
    <location>
        <begin position="12"/>
        <end position="36"/>
    </location>
</feature>
<evidence type="ECO:0000256" key="1">
    <source>
        <dbReference type="ARBA" id="ARBA00004146"/>
    </source>
</evidence>
<evidence type="ECO:0000256" key="11">
    <source>
        <dbReference type="SAM" id="Phobius"/>
    </source>
</evidence>
<dbReference type="GO" id="GO:0031410">
    <property type="term" value="C:cytoplasmic vesicle"/>
    <property type="evidence" value="ECO:0007669"/>
    <property type="project" value="UniProtKB-KW"/>
</dbReference>
<keyword evidence="8" id="KW-0770">Synapse</keyword>
<evidence type="ECO:0000256" key="2">
    <source>
        <dbReference type="ARBA" id="ARBA00004644"/>
    </source>
</evidence>
<dbReference type="InterPro" id="IPR026765">
    <property type="entry name" value="Tmem163"/>
</dbReference>
<keyword evidence="5" id="KW-0967">Endosome</keyword>